<organism evidence="3 4">
    <name type="scientific">Tritrichomonas musculus</name>
    <dbReference type="NCBI Taxonomy" id="1915356"/>
    <lineage>
        <taxon>Eukaryota</taxon>
        <taxon>Metamonada</taxon>
        <taxon>Parabasalia</taxon>
        <taxon>Tritrichomonadida</taxon>
        <taxon>Tritrichomonadidae</taxon>
        <taxon>Tritrichomonas</taxon>
    </lineage>
</organism>
<sequence>MKSALDVSQRLEYDAQVYGEYSQSIAKFSQAIWTLISTEVEEGSSLFSPLCQILDDISGRNMSISKEIIRAVEDLRDIFERNVVIQRKEAEHALLIKQYEDAKLRVSEAKTNFKLSESRPDYYMIRDSLENSIKELENEQKEATRKLRDETLSLIEHKKRYQRFQMRRTKSCFERIGNAFKKSSEESIILLSRFIQGLRQIKNGDPLSNFVLYGQDSAPEEFSQGNKANDDSSAKDTKKANQEKISLVDNLNSYINDACKQEEENNDTNQKNQKSDNLNEDDDTIKQDSNLNEGSQNLDENQN</sequence>
<protein>
    <submittedName>
        <fullName evidence="3">Uncharacterized protein</fullName>
    </submittedName>
</protein>
<evidence type="ECO:0000256" key="1">
    <source>
        <dbReference type="SAM" id="Coils"/>
    </source>
</evidence>
<evidence type="ECO:0000313" key="4">
    <source>
        <dbReference type="Proteomes" id="UP001470230"/>
    </source>
</evidence>
<feature type="region of interest" description="Disordered" evidence="2">
    <location>
        <begin position="221"/>
        <end position="303"/>
    </location>
</feature>
<keyword evidence="4" id="KW-1185">Reference proteome</keyword>
<feature type="compositionally biased region" description="Basic and acidic residues" evidence="2">
    <location>
        <begin position="228"/>
        <end position="242"/>
    </location>
</feature>
<name>A0ABR2HWK4_9EUKA</name>
<proteinExistence type="predicted"/>
<dbReference type="EMBL" id="JAPFFF010000021">
    <property type="protein sequence ID" value="KAK8853985.1"/>
    <property type="molecule type" value="Genomic_DNA"/>
</dbReference>
<dbReference type="Proteomes" id="UP001470230">
    <property type="component" value="Unassembled WGS sequence"/>
</dbReference>
<comment type="caution">
    <text evidence="3">The sequence shown here is derived from an EMBL/GenBank/DDBJ whole genome shotgun (WGS) entry which is preliminary data.</text>
</comment>
<evidence type="ECO:0000313" key="3">
    <source>
        <dbReference type="EMBL" id="KAK8853985.1"/>
    </source>
</evidence>
<keyword evidence="1" id="KW-0175">Coiled coil</keyword>
<feature type="compositionally biased region" description="Polar residues" evidence="2">
    <location>
        <begin position="267"/>
        <end position="276"/>
    </location>
</feature>
<evidence type="ECO:0000256" key="2">
    <source>
        <dbReference type="SAM" id="MobiDB-lite"/>
    </source>
</evidence>
<gene>
    <name evidence="3" type="ORF">M9Y10_016534</name>
</gene>
<accession>A0ABR2HWK4</accession>
<feature type="coiled-coil region" evidence="1">
    <location>
        <begin position="85"/>
        <end position="153"/>
    </location>
</feature>
<reference evidence="3 4" key="1">
    <citation type="submission" date="2024-04" db="EMBL/GenBank/DDBJ databases">
        <title>Tritrichomonas musculus Genome.</title>
        <authorList>
            <person name="Alves-Ferreira E."/>
            <person name="Grigg M."/>
            <person name="Lorenzi H."/>
            <person name="Galac M."/>
        </authorList>
    </citation>
    <scope>NUCLEOTIDE SEQUENCE [LARGE SCALE GENOMIC DNA]</scope>
    <source>
        <strain evidence="3 4">EAF2021</strain>
    </source>
</reference>
<feature type="compositionally biased region" description="Polar residues" evidence="2">
    <location>
        <begin position="287"/>
        <end position="303"/>
    </location>
</feature>